<dbReference type="PANTHER" id="PTHR35936:SF17">
    <property type="entry name" value="ARGININE-BINDING EXTRACELLULAR PROTEIN ARTP"/>
    <property type="match status" value="1"/>
</dbReference>
<comment type="caution">
    <text evidence="5">The sequence shown here is derived from an EMBL/GenBank/DDBJ whole genome shotgun (WGS) entry which is preliminary data.</text>
</comment>
<keyword evidence="1 3" id="KW-0732">Signal</keyword>
<dbReference type="Gene3D" id="3.40.190.10">
    <property type="entry name" value="Periplasmic binding protein-like II"/>
    <property type="match status" value="2"/>
</dbReference>
<dbReference type="PANTHER" id="PTHR35936">
    <property type="entry name" value="MEMBRANE-BOUND LYTIC MUREIN TRANSGLYCOSYLASE F"/>
    <property type="match status" value="1"/>
</dbReference>
<proteinExistence type="predicted"/>
<dbReference type="EMBL" id="JADKYB010000002">
    <property type="protein sequence ID" value="MBM9503594.1"/>
    <property type="molecule type" value="Genomic_DNA"/>
</dbReference>
<dbReference type="Pfam" id="PF00497">
    <property type="entry name" value="SBP_bac_3"/>
    <property type="match status" value="1"/>
</dbReference>
<feature type="signal peptide" evidence="3">
    <location>
        <begin position="1"/>
        <end position="24"/>
    </location>
</feature>
<dbReference type="Proteomes" id="UP000749040">
    <property type="component" value="Unassembled WGS sequence"/>
</dbReference>
<feature type="chain" id="PRO_5045211757" evidence="3">
    <location>
        <begin position="25"/>
        <end position="328"/>
    </location>
</feature>
<sequence length="328" mass="33611">MPACTTRRSTALTRLTAVAAVAVAGTLVLTGCGDQTKKDSSSSGSSSSATASSGSTAGTGNSAGAAPLFAKLPKKYQDAGVIKVGTDASYAPMEQTENGKIVGIDPDLGDALSKQLGVKFEFTNGQFDGLITSLYTGREDIVMSAMSDTKARQQGLDDKGKKVGKGVDFVDYYMSGSSLLVKKGNPKGVKTLADLCGQTVAVQRGTIYEDAFKQQKTACGSKGLTIESFDTDTEAQTRVKAGGAVADLNDTPVAAYIAQKSGGAFEVAGSPADAGPFGIAVDKSNSQLRDALQQAMQAIIADGSYAQVLQKWNANVGALTTVKINGGS</sequence>
<dbReference type="RefSeq" id="WP_205355484.1">
    <property type="nucleotide sequence ID" value="NZ_JADKYB010000002.1"/>
</dbReference>
<gene>
    <name evidence="5" type="ORF">ITX44_03425</name>
</gene>
<evidence type="ECO:0000256" key="2">
    <source>
        <dbReference type="SAM" id="MobiDB-lite"/>
    </source>
</evidence>
<evidence type="ECO:0000256" key="1">
    <source>
        <dbReference type="ARBA" id="ARBA00022729"/>
    </source>
</evidence>
<evidence type="ECO:0000313" key="5">
    <source>
        <dbReference type="EMBL" id="MBM9503594.1"/>
    </source>
</evidence>
<dbReference type="SUPFAM" id="SSF53850">
    <property type="entry name" value="Periplasmic binding protein-like II"/>
    <property type="match status" value="1"/>
</dbReference>
<feature type="compositionally biased region" description="Low complexity" evidence="2">
    <location>
        <begin position="41"/>
        <end position="59"/>
    </location>
</feature>
<dbReference type="InterPro" id="IPR001638">
    <property type="entry name" value="Solute-binding_3/MltF_N"/>
</dbReference>
<dbReference type="CDD" id="cd01004">
    <property type="entry name" value="PBP2_MidA_like"/>
    <property type="match status" value="1"/>
</dbReference>
<organism evidence="5 6">
    <name type="scientific">Actinacidiphila acididurans</name>
    <dbReference type="NCBI Taxonomy" id="2784346"/>
    <lineage>
        <taxon>Bacteria</taxon>
        <taxon>Bacillati</taxon>
        <taxon>Actinomycetota</taxon>
        <taxon>Actinomycetes</taxon>
        <taxon>Kitasatosporales</taxon>
        <taxon>Streptomycetaceae</taxon>
        <taxon>Actinacidiphila</taxon>
    </lineage>
</organism>
<accession>A0ABS2TJS8</accession>
<evidence type="ECO:0000313" key="6">
    <source>
        <dbReference type="Proteomes" id="UP000749040"/>
    </source>
</evidence>
<feature type="domain" description="Solute-binding protein family 3/N-terminal" evidence="4">
    <location>
        <begin position="81"/>
        <end position="316"/>
    </location>
</feature>
<dbReference type="PROSITE" id="PS51257">
    <property type="entry name" value="PROKAR_LIPOPROTEIN"/>
    <property type="match status" value="1"/>
</dbReference>
<name>A0ABS2TJS8_9ACTN</name>
<protein>
    <submittedName>
        <fullName evidence="5">ABC transporter substrate-binding protein</fullName>
    </submittedName>
</protein>
<keyword evidence="6" id="KW-1185">Reference proteome</keyword>
<feature type="region of interest" description="Disordered" evidence="2">
    <location>
        <begin position="33"/>
        <end position="59"/>
    </location>
</feature>
<reference evidence="5 6" key="1">
    <citation type="submission" date="2021-01" db="EMBL/GenBank/DDBJ databases">
        <title>Streptomyces acididurans sp. nov., isolated from a peat swamp forest soil.</title>
        <authorList>
            <person name="Chantavorakit T."/>
            <person name="Duangmal K."/>
        </authorList>
    </citation>
    <scope>NUCLEOTIDE SEQUENCE [LARGE SCALE GENOMIC DNA]</scope>
    <source>
        <strain evidence="5 6">KK5PA1</strain>
    </source>
</reference>
<evidence type="ECO:0000259" key="4">
    <source>
        <dbReference type="SMART" id="SM00062"/>
    </source>
</evidence>
<evidence type="ECO:0000256" key="3">
    <source>
        <dbReference type="SAM" id="SignalP"/>
    </source>
</evidence>
<dbReference type="SMART" id="SM00062">
    <property type="entry name" value="PBPb"/>
    <property type="match status" value="1"/>
</dbReference>